<sequence>MLRTQDIIGSFLVVFFCKKFSKQSSFTRNPTTCSLYLSIYLSIYLSYIYLSIYLYIHLSIYLYIYLSIYTYIYLSIYTYIYLSIYTYIYLSIYLYVHLSIYLYIHLSIYLYVHLSIYLYVHLSIYLYIHLSIYLYIHLYIYINKKKEHCLSISLSLSLSISLTLSLSLTFSLFLGGFFLTLHRLKVPGAQPVTSLAAPSSALCHSFHPLNISSFLDISGKNYRLSSFLLWNYLMQALCFSIISFIKRTLFTLTPRAETPSFLSELDCYSA</sequence>
<protein>
    <submittedName>
        <fullName evidence="2">Uncharacterized protein</fullName>
    </submittedName>
</protein>
<dbReference type="Proteomes" id="UP000597762">
    <property type="component" value="Unassembled WGS sequence"/>
</dbReference>
<keyword evidence="1" id="KW-0472">Membrane</keyword>
<dbReference type="EMBL" id="CAHIKZ030002833">
    <property type="protein sequence ID" value="CAE1292787.1"/>
    <property type="molecule type" value="Genomic_DNA"/>
</dbReference>
<feature type="transmembrane region" description="Helical" evidence="1">
    <location>
        <begin position="124"/>
        <end position="142"/>
    </location>
</feature>
<feature type="transmembrane region" description="Helical" evidence="1">
    <location>
        <begin position="227"/>
        <end position="245"/>
    </location>
</feature>
<keyword evidence="1" id="KW-0812">Transmembrane</keyword>
<feature type="transmembrane region" description="Helical" evidence="1">
    <location>
        <begin position="35"/>
        <end position="56"/>
    </location>
</feature>
<proteinExistence type="predicted"/>
<feature type="transmembrane region" description="Helical" evidence="1">
    <location>
        <begin position="92"/>
        <end position="112"/>
    </location>
</feature>
<accession>A0A812DAL8</accession>
<organism evidence="2 3">
    <name type="scientific">Acanthosepion pharaonis</name>
    <name type="common">Pharaoh cuttlefish</name>
    <name type="synonym">Sepia pharaonis</name>
    <dbReference type="NCBI Taxonomy" id="158019"/>
    <lineage>
        <taxon>Eukaryota</taxon>
        <taxon>Metazoa</taxon>
        <taxon>Spiralia</taxon>
        <taxon>Lophotrochozoa</taxon>
        <taxon>Mollusca</taxon>
        <taxon>Cephalopoda</taxon>
        <taxon>Coleoidea</taxon>
        <taxon>Decapodiformes</taxon>
        <taxon>Sepiida</taxon>
        <taxon>Sepiina</taxon>
        <taxon>Sepiidae</taxon>
        <taxon>Acanthosepion</taxon>
    </lineage>
</organism>
<feature type="transmembrane region" description="Helical" evidence="1">
    <location>
        <begin position="62"/>
        <end position="80"/>
    </location>
</feature>
<keyword evidence="1" id="KW-1133">Transmembrane helix</keyword>
<evidence type="ECO:0000313" key="2">
    <source>
        <dbReference type="EMBL" id="CAE1292787.1"/>
    </source>
</evidence>
<evidence type="ECO:0000313" key="3">
    <source>
        <dbReference type="Proteomes" id="UP000597762"/>
    </source>
</evidence>
<evidence type="ECO:0000256" key="1">
    <source>
        <dbReference type="SAM" id="Phobius"/>
    </source>
</evidence>
<gene>
    <name evidence="2" type="ORF">SPHA_49455</name>
</gene>
<reference evidence="2" key="1">
    <citation type="submission" date="2021-01" db="EMBL/GenBank/DDBJ databases">
        <authorList>
            <person name="Li R."/>
            <person name="Bekaert M."/>
        </authorList>
    </citation>
    <scope>NUCLEOTIDE SEQUENCE</scope>
    <source>
        <strain evidence="2">Farmed</strain>
    </source>
</reference>
<name>A0A812DAL8_ACAPH</name>
<comment type="caution">
    <text evidence="2">The sequence shown here is derived from an EMBL/GenBank/DDBJ whole genome shotgun (WGS) entry which is preliminary data.</text>
</comment>
<feature type="transmembrane region" description="Helical" evidence="1">
    <location>
        <begin position="154"/>
        <end position="179"/>
    </location>
</feature>
<dbReference type="AlphaFoldDB" id="A0A812DAL8"/>
<keyword evidence="3" id="KW-1185">Reference proteome</keyword>